<dbReference type="OrthoDB" id="725917at2"/>
<proteinExistence type="predicted"/>
<evidence type="ECO:0000256" key="1">
    <source>
        <dbReference type="SAM" id="SignalP"/>
    </source>
</evidence>
<dbReference type="Pfam" id="PF12771">
    <property type="entry name" value="SusD-like_2"/>
    <property type="match status" value="1"/>
</dbReference>
<organism evidence="2 3">
    <name type="scientific">Winogradskyella epiphytica</name>
    <dbReference type="NCBI Taxonomy" id="262005"/>
    <lineage>
        <taxon>Bacteria</taxon>
        <taxon>Pseudomonadati</taxon>
        <taxon>Bacteroidota</taxon>
        <taxon>Flavobacteriia</taxon>
        <taxon>Flavobacteriales</taxon>
        <taxon>Flavobacteriaceae</taxon>
        <taxon>Winogradskyella</taxon>
    </lineage>
</organism>
<dbReference type="RefSeq" id="WP_110476004.1">
    <property type="nucleotide sequence ID" value="NZ_BMWQ01000005.1"/>
</dbReference>
<feature type="signal peptide" evidence="1">
    <location>
        <begin position="1"/>
        <end position="22"/>
    </location>
</feature>
<feature type="chain" id="PRO_5015854289" evidence="1">
    <location>
        <begin position="23"/>
        <end position="478"/>
    </location>
</feature>
<name>A0A2V4XDL5_9FLAO</name>
<accession>A0A2V4XDL5</accession>
<comment type="caution">
    <text evidence="2">The sequence shown here is derived from an EMBL/GenBank/DDBJ whole genome shotgun (WGS) entry which is preliminary data.</text>
</comment>
<protein>
    <submittedName>
        <fullName evidence="2">SusD-like starch-binding protein associating with outer membrane</fullName>
    </submittedName>
</protein>
<dbReference type="SUPFAM" id="SSF48452">
    <property type="entry name" value="TPR-like"/>
    <property type="match status" value="1"/>
</dbReference>
<sequence length="478" mass="52930">MKKIILTVFTLVALVSCQSDQAYEDLNKDPKNPTEVQAEFLFNSATKSLFDQMTSTNVNNNVFRMLGQHWTETTYTDEANFDLNGRNITQNHWSELYRDVLLDLKTARENTNSDVELTQAEKDSRNAQIEVLMVYTWSHLVETFGDIPYTQALNPTEYVLPEYDDAATIYTDLLSRLTTAIPDLNGSGFGSADPIYGGESDNWKKFANSLLLRMGIRIADAPGLSSEAQAAVTTAVNGGVFTSNADNASLMYSSTTPNTNPVWVDLVQSGRSDFIAANTLVDIMNDLDDPRRPYYFDQNLGSGVYVGGPYGDNNSFSSYTHVGERMLDPTNPASLIDFSEVSFYLADAAERSLSGTPAMAEGFYNDAITASFNDWGVPDVASYLAQSDVNYATAPGTWKEKIGKQFWLAMYNRGYEAWTAWRTYDVPTLNLPAGSGLPVPTRYTYPVNEQNLNEANWSAASAAIGGDEQTTKLFWDVN</sequence>
<gene>
    <name evidence="2" type="ORF">DFQ11_10591</name>
</gene>
<evidence type="ECO:0000313" key="3">
    <source>
        <dbReference type="Proteomes" id="UP000248054"/>
    </source>
</evidence>
<dbReference type="InterPro" id="IPR041662">
    <property type="entry name" value="SusD-like_2"/>
</dbReference>
<dbReference type="EMBL" id="QJTD01000005">
    <property type="protein sequence ID" value="PYE80494.1"/>
    <property type="molecule type" value="Genomic_DNA"/>
</dbReference>
<keyword evidence="1" id="KW-0732">Signal</keyword>
<reference evidence="2 3" key="1">
    <citation type="submission" date="2018-06" db="EMBL/GenBank/DDBJ databases">
        <title>Genomic Encyclopedia of Type Strains, Phase III (KMG-III): the genomes of soil and plant-associated and newly described type strains.</title>
        <authorList>
            <person name="Whitman W."/>
        </authorList>
    </citation>
    <scope>NUCLEOTIDE SEQUENCE [LARGE SCALE GENOMIC DNA]</scope>
    <source>
        <strain evidence="2 3">CECT 7945</strain>
    </source>
</reference>
<dbReference type="InterPro" id="IPR011990">
    <property type="entry name" value="TPR-like_helical_dom_sf"/>
</dbReference>
<dbReference type="Proteomes" id="UP000248054">
    <property type="component" value="Unassembled WGS sequence"/>
</dbReference>
<dbReference type="Gene3D" id="1.25.40.390">
    <property type="match status" value="1"/>
</dbReference>
<evidence type="ECO:0000313" key="2">
    <source>
        <dbReference type="EMBL" id="PYE80494.1"/>
    </source>
</evidence>
<keyword evidence="3" id="KW-1185">Reference proteome</keyword>
<dbReference type="PROSITE" id="PS51257">
    <property type="entry name" value="PROKAR_LIPOPROTEIN"/>
    <property type="match status" value="1"/>
</dbReference>
<dbReference type="AlphaFoldDB" id="A0A2V4XDL5"/>